<feature type="coiled-coil region" evidence="7">
    <location>
        <begin position="310"/>
        <end position="357"/>
    </location>
</feature>
<evidence type="ECO:0000256" key="5">
    <source>
        <dbReference type="ARBA" id="ARBA00022490"/>
    </source>
</evidence>
<protein>
    <recommendedName>
        <fullName evidence="4">Biogenesis of lysosome-related organelles complex 1 subunit CNL1</fullName>
    </recommendedName>
    <alternativeName>
        <fullName evidence="6">CNO-like protein 1</fullName>
    </alternativeName>
</protein>
<dbReference type="eggNOG" id="ENOG502S5Q7">
    <property type="taxonomic scope" value="Eukaryota"/>
</dbReference>
<accession>E9E9V8</accession>
<comment type="function">
    <text evidence="1">Component of the biogenesis of lysosome-related organelles complex-1 (BLOC-1), a complex that is involved in endosomal cargo sorting.</text>
</comment>
<keyword evidence="5" id="KW-0963">Cytoplasm</keyword>
<proteinExistence type="inferred from homology"/>
<comment type="subcellular location">
    <subcellularLocation>
        <location evidence="2">Cytoplasm</location>
    </subcellularLocation>
</comment>
<evidence type="ECO:0000256" key="4">
    <source>
        <dbReference type="ARBA" id="ARBA00014971"/>
    </source>
</evidence>
<dbReference type="GO" id="GO:0005737">
    <property type="term" value="C:cytoplasm"/>
    <property type="evidence" value="ECO:0007669"/>
    <property type="project" value="UniProtKB-SubCell"/>
</dbReference>
<keyword evidence="7" id="KW-0175">Coiled coil</keyword>
<evidence type="ECO:0000313" key="10">
    <source>
        <dbReference type="Proteomes" id="UP000002499"/>
    </source>
</evidence>
<dbReference type="PANTHER" id="PTHR39145:SF1">
    <property type="entry name" value="BIOGENESIS OF LYSOSOME-RELATED ORGANELLES COMPLEX 1 SUBUNIT CNL1"/>
    <property type="match status" value="1"/>
</dbReference>
<organism evidence="10">
    <name type="scientific">Metarhizium acridum (strain CQMa 102)</name>
    <dbReference type="NCBI Taxonomy" id="655827"/>
    <lineage>
        <taxon>Eukaryota</taxon>
        <taxon>Fungi</taxon>
        <taxon>Dikarya</taxon>
        <taxon>Ascomycota</taxon>
        <taxon>Pezizomycotina</taxon>
        <taxon>Sordariomycetes</taxon>
        <taxon>Hypocreomycetidae</taxon>
        <taxon>Hypocreales</taxon>
        <taxon>Clavicipitaceae</taxon>
        <taxon>Metarhizium</taxon>
    </lineage>
</organism>
<feature type="region of interest" description="Disordered" evidence="8">
    <location>
        <begin position="358"/>
        <end position="391"/>
    </location>
</feature>
<dbReference type="HOGENOM" id="CLU_706120_0_0_1"/>
<evidence type="ECO:0000256" key="1">
    <source>
        <dbReference type="ARBA" id="ARBA00003807"/>
    </source>
</evidence>
<dbReference type="EMBL" id="GL698529">
    <property type="protein sequence ID" value="EFY87309.1"/>
    <property type="molecule type" value="Genomic_DNA"/>
</dbReference>
<evidence type="ECO:0000256" key="2">
    <source>
        <dbReference type="ARBA" id="ARBA00004496"/>
    </source>
</evidence>
<reference evidence="9 10" key="1">
    <citation type="journal article" date="2011" name="PLoS Genet.">
        <title>Genome sequencing and comparative transcriptomics of the model entomopathogenic fungi Metarhizium anisopliae and M. acridum.</title>
        <authorList>
            <person name="Gao Q."/>
            <person name="Jin K."/>
            <person name="Ying S.H."/>
            <person name="Zhang Y."/>
            <person name="Xiao G."/>
            <person name="Shang Y."/>
            <person name="Duan Z."/>
            <person name="Hu X."/>
            <person name="Xie X.Q."/>
            <person name="Zhou G."/>
            <person name="Peng G."/>
            <person name="Luo Z."/>
            <person name="Huang W."/>
            <person name="Wang B."/>
            <person name="Fang W."/>
            <person name="Wang S."/>
            <person name="Zhong Y."/>
            <person name="Ma L.J."/>
            <person name="St Leger R.J."/>
            <person name="Zhao G.P."/>
            <person name="Pei Y."/>
            <person name="Feng M.G."/>
            <person name="Xia Y."/>
            <person name="Wang C."/>
        </authorList>
    </citation>
    <scope>NUCLEOTIDE SEQUENCE [LARGE SCALE GENOMIC DNA]</scope>
    <source>
        <strain evidence="9 10">CQMa 102</strain>
    </source>
</reference>
<dbReference type="GO" id="GO:0007032">
    <property type="term" value="P:endosome organization"/>
    <property type="evidence" value="ECO:0007669"/>
    <property type="project" value="TreeGrafter"/>
</dbReference>
<sequence length="391" mass="42835">MAFKREEANDGGQMNVAWKQFKLLNYLERSACHHLGTQSDKGRYPEQTRTGTLKLVLPPSPVVDCVLPTNRFKAAGRDDIAPDPIPHPPAIGLGLLDPGCSAEAGTKGAWGRLLQLILIENQSTELPGESTSSIPNLEARLTAWPAEDPPLTLNELCPSLIPPTILQSRADLIISRPPTPTPFLLFFDETDHQDLVAKTKGPARPDGGRTSRAPTILLPRLASSTLKGLSAEEIQLLRQGQAALGGGSTSSRAASRASSQGLLLLDSSSLAALGRYFDRLMANIEQNIQYLSEQAQMFTQVQYDRAGNIIDGADAEIARYQQILVQLDELETDFDRIAHIKEIVKGYRSRVEDLERDLEASGTSSRHHKHSSHKHSHSHSHKQGSSHKSRH</sequence>
<evidence type="ECO:0000313" key="9">
    <source>
        <dbReference type="EMBL" id="EFY87309.1"/>
    </source>
</evidence>
<keyword evidence="10" id="KW-1185">Reference proteome</keyword>
<evidence type="ECO:0000256" key="3">
    <source>
        <dbReference type="ARBA" id="ARBA00007289"/>
    </source>
</evidence>
<gene>
    <name evidence="9" type="ORF">MAC_06656</name>
</gene>
<evidence type="ECO:0000256" key="7">
    <source>
        <dbReference type="SAM" id="Coils"/>
    </source>
</evidence>
<comment type="similarity">
    <text evidence="3">Belongs to the BLOC1S4 family.</text>
</comment>
<dbReference type="Proteomes" id="UP000002499">
    <property type="component" value="Unassembled WGS sequence"/>
</dbReference>
<dbReference type="GO" id="GO:0031083">
    <property type="term" value="C:BLOC-1 complex"/>
    <property type="evidence" value="ECO:0007669"/>
    <property type="project" value="InterPro"/>
</dbReference>
<dbReference type="PANTHER" id="PTHR39145">
    <property type="entry name" value="BIOGENESIS OF LYSOSOME-RELATED ORGANELLES COMPLEX 1 SUBUNIT CNL1"/>
    <property type="match status" value="1"/>
</dbReference>
<dbReference type="OrthoDB" id="5424991at2759"/>
<dbReference type="InParanoid" id="E9E9V8"/>
<evidence type="ECO:0000256" key="6">
    <source>
        <dbReference type="ARBA" id="ARBA00029995"/>
    </source>
</evidence>
<name>E9E9V8_METAQ</name>
<feature type="compositionally biased region" description="Basic residues" evidence="8">
    <location>
        <begin position="365"/>
        <end position="391"/>
    </location>
</feature>
<evidence type="ECO:0000256" key="8">
    <source>
        <dbReference type="SAM" id="MobiDB-lite"/>
    </source>
</evidence>
<dbReference type="AlphaFoldDB" id="E9E9V8"/>
<dbReference type="InterPro" id="IPR034455">
    <property type="entry name" value="CNL1"/>
</dbReference>